<dbReference type="EMBL" id="GGEC01040451">
    <property type="protein sequence ID" value="MBX20935.1"/>
    <property type="molecule type" value="Transcribed_RNA"/>
</dbReference>
<reference evidence="1" key="1">
    <citation type="submission" date="2018-02" db="EMBL/GenBank/DDBJ databases">
        <title>Rhizophora mucronata_Transcriptome.</title>
        <authorList>
            <person name="Meera S.P."/>
            <person name="Sreeshan A."/>
            <person name="Augustine A."/>
        </authorList>
    </citation>
    <scope>NUCLEOTIDE SEQUENCE</scope>
    <source>
        <tissue evidence="1">Leaf</tissue>
    </source>
</reference>
<proteinExistence type="predicted"/>
<protein>
    <submittedName>
        <fullName evidence="1">Uncharacterized protein</fullName>
    </submittedName>
</protein>
<organism evidence="1">
    <name type="scientific">Rhizophora mucronata</name>
    <name type="common">Asiatic mangrove</name>
    <dbReference type="NCBI Taxonomy" id="61149"/>
    <lineage>
        <taxon>Eukaryota</taxon>
        <taxon>Viridiplantae</taxon>
        <taxon>Streptophyta</taxon>
        <taxon>Embryophyta</taxon>
        <taxon>Tracheophyta</taxon>
        <taxon>Spermatophyta</taxon>
        <taxon>Magnoliopsida</taxon>
        <taxon>eudicotyledons</taxon>
        <taxon>Gunneridae</taxon>
        <taxon>Pentapetalae</taxon>
        <taxon>rosids</taxon>
        <taxon>fabids</taxon>
        <taxon>Malpighiales</taxon>
        <taxon>Rhizophoraceae</taxon>
        <taxon>Rhizophora</taxon>
    </lineage>
</organism>
<name>A0A2P2LSI3_RHIMU</name>
<evidence type="ECO:0000313" key="1">
    <source>
        <dbReference type="EMBL" id="MBX20935.1"/>
    </source>
</evidence>
<accession>A0A2P2LSI3</accession>
<sequence length="17" mass="2015">MHQPPSHKKKKEGVNRN</sequence>
<dbReference type="AlphaFoldDB" id="A0A2P2LSI3"/>